<proteinExistence type="predicted"/>
<protein>
    <recommendedName>
        <fullName evidence="1">Beta-ketoacyl synthase-like N-terminal domain-containing protein</fullName>
    </recommendedName>
</protein>
<dbReference type="RefSeq" id="WP_006348938.1">
    <property type="nucleotide sequence ID" value="NZ_CP029159.1"/>
</dbReference>
<dbReference type="Gene3D" id="3.40.47.10">
    <property type="match status" value="1"/>
</dbReference>
<organism evidence="2 3">
    <name type="scientific">Streptomyces tsukubensis (strain DSM 42081 / NBRC 108919 / NRRL 18488 / 9993)</name>
    <dbReference type="NCBI Taxonomy" id="1114943"/>
    <lineage>
        <taxon>Bacteria</taxon>
        <taxon>Bacillati</taxon>
        <taxon>Actinomycetota</taxon>
        <taxon>Actinomycetes</taxon>
        <taxon>Kitasatosporales</taxon>
        <taxon>Streptomycetaceae</taxon>
        <taxon>Streptomyces</taxon>
    </lineage>
</organism>
<reference evidence="2 3" key="1">
    <citation type="journal article" date="2012" name="J. Bacteriol.">
        <title>Draft genome of Streptomyces tsukubaensis NRRL 18488, the producer of the clinically important immunosuppressant tacrolimus (FK506).</title>
        <authorList>
            <person name="Barreiro C."/>
            <person name="Prieto C."/>
            <person name="Sola-Landa A."/>
            <person name="Solera E."/>
            <person name="Martinez-Castro M."/>
            <person name="Perez-Redondo R."/>
            <person name="Garcia-Estrada C."/>
            <person name="Aparicio J.F."/>
            <person name="Fernandez-Martinez L.T."/>
            <person name="Santos-Aberturas J."/>
            <person name="Salehi-Najafabadi Z."/>
            <person name="Rodriguez-Garcia A."/>
            <person name="Tauch A."/>
            <person name="Martin J.F."/>
        </authorList>
    </citation>
    <scope>NUCLEOTIDE SEQUENCE [LARGE SCALE GENOMIC DNA]</scope>
    <source>
        <strain evidence="3">DSM 42081 / NBRC 108919 / NRRL 18488 / 9993</strain>
    </source>
</reference>
<dbReference type="Pfam" id="PF13723">
    <property type="entry name" value="Ketoacyl-synt_2"/>
    <property type="match status" value="1"/>
</dbReference>
<gene>
    <name evidence="2" type="ORF">STSU_022560</name>
</gene>
<accession>I2MZA4</accession>
<sequence length="202" mass="20020">MTSAPTATTTAALPTALADAATAAGLTVLARAGWDPAERPGGPPNLPGFTASSFGPLFAHVADRCLTAFHGTAPAPPEDGRDTGLVLVSRLGDMATETAVTGSVDRGTKASPLLFYQSVPSAVLGVVSARWGLGGPVICISPAGDPWAEGLELAGLLAEDGSARDVLVVLVELGVDEGEPDSAEALLVRAAAAAPGAEGVAE</sequence>
<dbReference type="AlphaFoldDB" id="I2MZA4"/>
<evidence type="ECO:0000313" key="3">
    <source>
        <dbReference type="Proteomes" id="UP000005940"/>
    </source>
</evidence>
<evidence type="ECO:0000313" key="2">
    <source>
        <dbReference type="EMBL" id="QKM69539.1"/>
    </source>
</evidence>
<keyword evidence="3" id="KW-1185">Reference proteome</keyword>
<name>I2MZA4_STRT9</name>
<dbReference type="InterPro" id="IPR014030">
    <property type="entry name" value="Ketoacyl_synth_N"/>
</dbReference>
<dbReference type="InterPro" id="IPR016039">
    <property type="entry name" value="Thiolase-like"/>
</dbReference>
<dbReference type="Proteomes" id="UP000005940">
    <property type="component" value="Chromosome"/>
</dbReference>
<dbReference type="GO" id="GO:0016747">
    <property type="term" value="F:acyltransferase activity, transferring groups other than amino-acyl groups"/>
    <property type="evidence" value="ECO:0007669"/>
    <property type="project" value="UniProtKB-ARBA"/>
</dbReference>
<dbReference type="EMBL" id="CP029159">
    <property type="protein sequence ID" value="QKM69539.1"/>
    <property type="molecule type" value="Genomic_DNA"/>
</dbReference>
<feature type="domain" description="Beta-ketoacyl synthase-like N-terminal" evidence="1">
    <location>
        <begin position="82"/>
        <end position="177"/>
    </location>
</feature>
<evidence type="ECO:0000259" key="1">
    <source>
        <dbReference type="Pfam" id="PF13723"/>
    </source>
</evidence>